<evidence type="ECO:0000256" key="5">
    <source>
        <dbReference type="ARBA" id="ARBA00036813"/>
    </source>
</evidence>
<keyword evidence="2" id="KW-0436">Ligase</keyword>
<evidence type="ECO:0000259" key="6">
    <source>
        <dbReference type="Pfam" id="PF00501"/>
    </source>
</evidence>
<dbReference type="InterPro" id="IPR000873">
    <property type="entry name" value="AMP-dep_synth/lig_dom"/>
</dbReference>
<dbReference type="InterPro" id="IPR020845">
    <property type="entry name" value="AMP-binding_CS"/>
</dbReference>
<evidence type="ECO:0000313" key="8">
    <source>
        <dbReference type="Proteomes" id="UP001385951"/>
    </source>
</evidence>
<dbReference type="PANTHER" id="PTHR43272:SF83">
    <property type="entry name" value="ACYL-COA SYNTHETASE LONG-CHAIN, ISOFORM J"/>
    <property type="match status" value="1"/>
</dbReference>
<dbReference type="GO" id="GO:0035336">
    <property type="term" value="P:long-chain fatty-acyl-CoA metabolic process"/>
    <property type="evidence" value="ECO:0007669"/>
    <property type="project" value="TreeGrafter"/>
</dbReference>
<dbReference type="GO" id="GO:0005783">
    <property type="term" value="C:endoplasmic reticulum"/>
    <property type="evidence" value="ECO:0007669"/>
    <property type="project" value="TreeGrafter"/>
</dbReference>
<dbReference type="GO" id="GO:0005524">
    <property type="term" value="F:ATP binding"/>
    <property type="evidence" value="ECO:0007669"/>
    <property type="project" value="UniProtKB-KW"/>
</dbReference>
<dbReference type="GO" id="GO:0005886">
    <property type="term" value="C:plasma membrane"/>
    <property type="evidence" value="ECO:0007669"/>
    <property type="project" value="TreeGrafter"/>
</dbReference>
<evidence type="ECO:0000256" key="3">
    <source>
        <dbReference type="ARBA" id="ARBA00022741"/>
    </source>
</evidence>
<keyword evidence="4" id="KW-0067">ATP-binding</keyword>
<dbReference type="Gene3D" id="3.40.50.12780">
    <property type="entry name" value="N-terminal domain of ligase-like"/>
    <property type="match status" value="1"/>
</dbReference>
<reference evidence="7 8" key="1">
    <citation type="submission" date="2022-09" db="EMBL/GenBank/DDBJ databases">
        <authorList>
            <person name="Palmer J.M."/>
        </authorList>
    </citation>
    <scope>NUCLEOTIDE SEQUENCE [LARGE SCALE GENOMIC DNA]</scope>
    <source>
        <strain evidence="7 8">DSM 7382</strain>
    </source>
</reference>
<comment type="catalytic activity">
    <reaction evidence="5">
        <text>a long-chain fatty acid + ATP + CoA = a long-chain fatty acyl-CoA + AMP + diphosphate</text>
        <dbReference type="Rhea" id="RHEA:15421"/>
        <dbReference type="ChEBI" id="CHEBI:30616"/>
        <dbReference type="ChEBI" id="CHEBI:33019"/>
        <dbReference type="ChEBI" id="CHEBI:57287"/>
        <dbReference type="ChEBI" id="CHEBI:57560"/>
        <dbReference type="ChEBI" id="CHEBI:83139"/>
        <dbReference type="ChEBI" id="CHEBI:456215"/>
        <dbReference type="EC" id="6.2.1.3"/>
    </reaction>
</comment>
<dbReference type="EMBL" id="JASBNA010000025">
    <property type="protein sequence ID" value="KAK7684448.1"/>
    <property type="molecule type" value="Genomic_DNA"/>
</dbReference>
<accession>A0AAW0FTS8</accession>
<dbReference type="Proteomes" id="UP001385951">
    <property type="component" value="Unassembled WGS sequence"/>
</dbReference>
<comment type="similarity">
    <text evidence="1">Belongs to the ATP-dependent AMP-binding enzyme family.</text>
</comment>
<dbReference type="PANTHER" id="PTHR43272">
    <property type="entry name" value="LONG-CHAIN-FATTY-ACID--COA LIGASE"/>
    <property type="match status" value="1"/>
</dbReference>
<gene>
    <name evidence="7" type="ORF">QCA50_012395</name>
</gene>
<keyword evidence="3" id="KW-0547">Nucleotide-binding</keyword>
<dbReference type="PROSITE" id="PS00455">
    <property type="entry name" value="AMP_BINDING"/>
    <property type="match status" value="1"/>
</dbReference>
<evidence type="ECO:0000256" key="2">
    <source>
        <dbReference type="ARBA" id="ARBA00022598"/>
    </source>
</evidence>
<organism evidence="7 8">
    <name type="scientific">Cerrena zonata</name>
    <dbReference type="NCBI Taxonomy" id="2478898"/>
    <lineage>
        <taxon>Eukaryota</taxon>
        <taxon>Fungi</taxon>
        <taxon>Dikarya</taxon>
        <taxon>Basidiomycota</taxon>
        <taxon>Agaricomycotina</taxon>
        <taxon>Agaricomycetes</taxon>
        <taxon>Polyporales</taxon>
        <taxon>Cerrenaceae</taxon>
        <taxon>Cerrena</taxon>
    </lineage>
</organism>
<proteinExistence type="inferred from homology"/>
<feature type="domain" description="AMP-dependent synthetase/ligase" evidence="6">
    <location>
        <begin position="101"/>
        <end position="508"/>
    </location>
</feature>
<dbReference type="GO" id="GO:0005811">
    <property type="term" value="C:lipid droplet"/>
    <property type="evidence" value="ECO:0007669"/>
    <property type="project" value="TreeGrafter"/>
</dbReference>
<dbReference type="SUPFAM" id="SSF56801">
    <property type="entry name" value="Acetyl-CoA synthetase-like"/>
    <property type="match status" value="1"/>
</dbReference>
<sequence length="691" mass="75642">MSAVQPPNFGVGSVEVSSDDVKGESRTRRLAITKDRLVTQPFEGIDTILDVLLYSARTHGNRDGFGYREIIDIHEEEKEVTKVVGGKEVKETKKWKYFQLSDYKFYSFLEVKEISFELAKGLLELGITKDDIFNVYAETAPNWQFVSYACAAISTTIATAYNTLGESGLQHSLNEPECVGIFTNADLLPTLANIVGNVPSLRLVIYDGKPKPELLEKIRAAREGIKVLTIDEVRALGKGKPDSVLDERKPTPDTMACIMYTSGSTGAPKGVMIKHSNLVSSVGSVYIIIGSHLRPGDRYLAYLPLAHILEFVVELCMAFVGVTFGFGRVKTLTDQSVRKCLGDIRSFQPTLMIGVPAVWEMIRKGIMAQVNKGGTFKKKMFGGALAVKKAGVPGLTQIVDAAVMSQIKAATGGKLRLALSGGAALSRETQEFLTLALVTVLQGYGMTESCGMCAILPPELMQYGSVGLPVPSIEVKFLDVPEAGYLATNTPPQGEVLIRGPSVTKGYYKRDDLNNDPDIFTKDGWLRTGDVAQWNPDGTISLIDRIKNLVKLQGGEYIALERLESIYKACSLVSNICVHASPDAKQPIAIIIPHEVHLRHFLEGKSLPGVNPQGDLATLCHNAKVQEAVMKECNALGKKNDFKPMEMLEAVILTAEEWTPESGLVTAAQKVQRKKIADHFKDDINRIYKSQ</sequence>
<dbReference type="GO" id="GO:0004467">
    <property type="term" value="F:long-chain fatty acid-CoA ligase activity"/>
    <property type="evidence" value="ECO:0007669"/>
    <property type="project" value="UniProtKB-EC"/>
</dbReference>
<comment type="caution">
    <text evidence="7">The sequence shown here is derived from an EMBL/GenBank/DDBJ whole genome shotgun (WGS) entry which is preliminary data.</text>
</comment>
<evidence type="ECO:0000256" key="4">
    <source>
        <dbReference type="ARBA" id="ARBA00022840"/>
    </source>
</evidence>
<protein>
    <recommendedName>
        <fullName evidence="6">AMP-dependent synthetase/ligase domain-containing protein</fullName>
    </recommendedName>
</protein>
<keyword evidence="8" id="KW-1185">Reference proteome</keyword>
<evidence type="ECO:0000256" key="1">
    <source>
        <dbReference type="ARBA" id="ARBA00006432"/>
    </source>
</evidence>
<dbReference type="InterPro" id="IPR042099">
    <property type="entry name" value="ANL_N_sf"/>
</dbReference>
<name>A0AAW0FTS8_9APHY</name>
<dbReference type="AlphaFoldDB" id="A0AAW0FTS8"/>
<dbReference type="Pfam" id="PF00501">
    <property type="entry name" value="AMP-binding"/>
    <property type="match status" value="1"/>
</dbReference>
<evidence type="ECO:0000313" key="7">
    <source>
        <dbReference type="EMBL" id="KAK7684448.1"/>
    </source>
</evidence>